<evidence type="ECO:0000259" key="1">
    <source>
        <dbReference type="SMART" id="SM00849"/>
    </source>
</evidence>
<sequence>MTLTHPAYEQLRQVTPSAAVVLADNPSGMTLQGTNTWLLRAPGATEYVVVDPGPEDRKHTEALVHETGGNIALTLITHKHHDHTGGIDHLVEATGTPVRAKDSEFLRGRGAHLTDGEVIEVAGLRITVLATAGHTEDSHSFLLDGPDGEQALLTGDTVLGSGTTVLESWDGALAAYLDSLDRLMAVAPGRTLLPAHGPDHADAEPVIRYYLAHRQERLNQVRAALEKLGPKAEAPHIVAEVYADVDKRLWPAAQSSVEAQLDYIRSRG</sequence>
<accession>A0A6I3KUX0</accession>
<gene>
    <name evidence="2" type="ORF">GLP40_05525</name>
</gene>
<organism evidence="2 3">
    <name type="scientific">Nocardia aurantiaca</name>
    <dbReference type="NCBI Taxonomy" id="2675850"/>
    <lineage>
        <taxon>Bacteria</taxon>
        <taxon>Bacillati</taxon>
        <taxon>Actinomycetota</taxon>
        <taxon>Actinomycetes</taxon>
        <taxon>Mycobacteriales</taxon>
        <taxon>Nocardiaceae</taxon>
        <taxon>Nocardia</taxon>
    </lineage>
</organism>
<dbReference type="Proteomes" id="UP000432464">
    <property type="component" value="Unassembled WGS sequence"/>
</dbReference>
<dbReference type="InterPro" id="IPR036866">
    <property type="entry name" value="RibonucZ/Hydroxyglut_hydro"/>
</dbReference>
<dbReference type="PANTHER" id="PTHR23131:SF0">
    <property type="entry name" value="ENDORIBONUCLEASE LACTB2"/>
    <property type="match status" value="1"/>
</dbReference>
<dbReference type="InterPro" id="IPR050662">
    <property type="entry name" value="Sec-metab_biosynth-thioest"/>
</dbReference>
<dbReference type="RefSeq" id="WP_154786692.1">
    <property type="nucleotide sequence ID" value="NZ_WMBB01000002.1"/>
</dbReference>
<name>A0A6I3KUX0_9NOCA</name>
<dbReference type="SMART" id="SM00849">
    <property type="entry name" value="Lactamase_B"/>
    <property type="match status" value="1"/>
</dbReference>
<reference evidence="2 3" key="1">
    <citation type="submission" date="2019-11" db="EMBL/GenBank/DDBJ databases">
        <title>Nocardia sp. nov. CT2-14 isolated from soil.</title>
        <authorList>
            <person name="Kanchanasin P."/>
            <person name="Tanasupawat S."/>
            <person name="Yuki M."/>
            <person name="Kudo T."/>
        </authorList>
    </citation>
    <scope>NUCLEOTIDE SEQUENCE [LARGE SCALE GENOMIC DNA]</scope>
    <source>
        <strain evidence="2 3">CT2-14</strain>
    </source>
</reference>
<proteinExistence type="predicted"/>
<evidence type="ECO:0000313" key="3">
    <source>
        <dbReference type="Proteomes" id="UP000432464"/>
    </source>
</evidence>
<protein>
    <submittedName>
        <fullName evidence="2">MBL fold metallo-hydrolase</fullName>
    </submittedName>
</protein>
<evidence type="ECO:0000313" key="2">
    <source>
        <dbReference type="EMBL" id="MTE12245.1"/>
    </source>
</evidence>
<dbReference type="GO" id="GO:0016787">
    <property type="term" value="F:hydrolase activity"/>
    <property type="evidence" value="ECO:0007669"/>
    <property type="project" value="UniProtKB-KW"/>
</dbReference>
<keyword evidence="3" id="KW-1185">Reference proteome</keyword>
<dbReference type="SUPFAM" id="SSF56281">
    <property type="entry name" value="Metallo-hydrolase/oxidoreductase"/>
    <property type="match status" value="1"/>
</dbReference>
<dbReference type="InterPro" id="IPR041516">
    <property type="entry name" value="LACTB2_WH"/>
</dbReference>
<dbReference type="InterPro" id="IPR001279">
    <property type="entry name" value="Metallo-B-lactamas"/>
</dbReference>
<dbReference type="Pfam" id="PF17778">
    <property type="entry name" value="WHD_BLACT"/>
    <property type="match status" value="1"/>
</dbReference>
<dbReference type="EMBL" id="WMBB01000002">
    <property type="protein sequence ID" value="MTE12245.1"/>
    <property type="molecule type" value="Genomic_DNA"/>
</dbReference>
<comment type="caution">
    <text evidence="2">The sequence shown here is derived from an EMBL/GenBank/DDBJ whole genome shotgun (WGS) entry which is preliminary data.</text>
</comment>
<dbReference type="Pfam" id="PF00753">
    <property type="entry name" value="Lactamase_B"/>
    <property type="match status" value="1"/>
</dbReference>
<keyword evidence="2" id="KW-0378">Hydrolase</keyword>
<dbReference type="AlphaFoldDB" id="A0A6I3KUX0"/>
<dbReference type="Gene3D" id="1.10.10.10">
    <property type="entry name" value="Winged helix-like DNA-binding domain superfamily/Winged helix DNA-binding domain"/>
    <property type="match status" value="1"/>
</dbReference>
<dbReference type="CDD" id="cd16278">
    <property type="entry name" value="metallo-hydrolase-like_MBL-fold"/>
    <property type="match status" value="1"/>
</dbReference>
<dbReference type="InterPro" id="IPR036388">
    <property type="entry name" value="WH-like_DNA-bd_sf"/>
</dbReference>
<dbReference type="PANTHER" id="PTHR23131">
    <property type="entry name" value="ENDORIBONUCLEASE LACTB2"/>
    <property type="match status" value="1"/>
</dbReference>
<dbReference type="Gene3D" id="3.60.15.10">
    <property type="entry name" value="Ribonuclease Z/Hydroxyacylglutathione hydrolase-like"/>
    <property type="match status" value="1"/>
</dbReference>
<feature type="domain" description="Metallo-beta-lactamase" evidence="1">
    <location>
        <begin position="33"/>
        <end position="196"/>
    </location>
</feature>